<accession>A0AAF3FKB2</accession>
<proteinExistence type="predicted"/>
<sequence>MIARRVMDGKVGDQYAISNDYEERWKNVVGIPIPQRGSKGKPQPILGCKSLPPKLCIVERPDFRSVDKNDHVMTRHMAN</sequence>
<evidence type="ECO:0000313" key="2">
    <source>
        <dbReference type="WBParaSite" id="MBELARI_LOCUS7177"/>
    </source>
</evidence>
<organism evidence="1 2">
    <name type="scientific">Mesorhabditis belari</name>
    <dbReference type="NCBI Taxonomy" id="2138241"/>
    <lineage>
        <taxon>Eukaryota</taxon>
        <taxon>Metazoa</taxon>
        <taxon>Ecdysozoa</taxon>
        <taxon>Nematoda</taxon>
        <taxon>Chromadorea</taxon>
        <taxon>Rhabditida</taxon>
        <taxon>Rhabditina</taxon>
        <taxon>Rhabditomorpha</taxon>
        <taxon>Rhabditoidea</taxon>
        <taxon>Rhabditidae</taxon>
        <taxon>Mesorhabditinae</taxon>
        <taxon>Mesorhabditis</taxon>
    </lineage>
</organism>
<evidence type="ECO:0000313" key="1">
    <source>
        <dbReference type="Proteomes" id="UP000887575"/>
    </source>
</evidence>
<dbReference type="AlphaFoldDB" id="A0AAF3FKB2"/>
<name>A0AAF3FKB2_9BILA</name>
<dbReference type="WBParaSite" id="MBELARI_LOCUS7177">
    <property type="protein sequence ID" value="MBELARI_LOCUS7177"/>
    <property type="gene ID" value="MBELARI_LOCUS7177"/>
</dbReference>
<reference evidence="2" key="1">
    <citation type="submission" date="2024-02" db="UniProtKB">
        <authorList>
            <consortium name="WormBaseParasite"/>
        </authorList>
    </citation>
    <scope>IDENTIFICATION</scope>
</reference>
<keyword evidence="1" id="KW-1185">Reference proteome</keyword>
<protein>
    <submittedName>
        <fullName evidence="2">Uncharacterized protein</fullName>
    </submittedName>
</protein>
<dbReference type="Proteomes" id="UP000887575">
    <property type="component" value="Unassembled WGS sequence"/>
</dbReference>